<evidence type="ECO:0000256" key="3">
    <source>
        <dbReference type="HAMAP-Rule" id="MF_01077"/>
    </source>
</evidence>
<dbReference type="GO" id="GO:0005829">
    <property type="term" value="C:cytosol"/>
    <property type="evidence" value="ECO:0007669"/>
    <property type="project" value="TreeGrafter"/>
</dbReference>
<feature type="compositionally biased region" description="Basic residues" evidence="4">
    <location>
        <begin position="218"/>
        <end position="233"/>
    </location>
</feature>
<feature type="domain" description="Ribosome maturation factor RimP C-terminal" evidence="6">
    <location>
        <begin position="107"/>
        <end position="177"/>
    </location>
</feature>
<dbReference type="Gene3D" id="2.30.30.180">
    <property type="entry name" value="Ribosome maturation factor RimP, C-terminal domain"/>
    <property type="match status" value="1"/>
</dbReference>
<dbReference type="InterPro" id="IPR035956">
    <property type="entry name" value="RimP_N_sf"/>
</dbReference>
<dbReference type="SUPFAM" id="SSF75420">
    <property type="entry name" value="YhbC-like, N-terminal domain"/>
    <property type="match status" value="1"/>
</dbReference>
<name>A0A1M6TZD6_9BRAD</name>
<protein>
    <recommendedName>
        <fullName evidence="3">Ribosome maturation factor RimP</fullName>
    </recommendedName>
</protein>
<feature type="domain" description="Ribosome maturation factor RimP N-terminal" evidence="5">
    <location>
        <begin position="33"/>
        <end position="104"/>
    </location>
</feature>
<evidence type="ECO:0000259" key="5">
    <source>
        <dbReference type="Pfam" id="PF02576"/>
    </source>
</evidence>
<keyword evidence="2 3" id="KW-0690">Ribosome biogenesis</keyword>
<gene>
    <name evidence="3" type="primary">rimP</name>
    <name evidence="7" type="ORF">SAMN05444159_3743</name>
</gene>
<dbReference type="Pfam" id="PF02576">
    <property type="entry name" value="RimP_N"/>
    <property type="match status" value="1"/>
</dbReference>
<comment type="similarity">
    <text evidence="3">Belongs to the RimP family.</text>
</comment>
<dbReference type="OrthoDB" id="9805006at2"/>
<evidence type="ECO:0000313" key="7">
    <source>
        <dbReference type="EMBL" id="SHK62375.1"/>
    </source>
</evidence>
<dbReference type="CDD" id="cd01734">
    <property type="entry name" value="YlxS_C"/>
    <property type="match status" value="1"/>
</dbReference>
<organism evidence="7 8">
    <name type="scientific">Bradyrhizobium lablabi</name>
    <dbReference type="NCBI Taxonomy" id="722472"/>
    <lineage>
        <taxon>Bacteria</taxon>
        <taxon>Pseudomonadati</taxon>
        <taxon>Pseudomonadota</taxon>
        <taxon>Alphaproteobacteria</taxon>
        <taxon>Hyphomicrobiales</taxon>
        <taxon>Nitrobacteraceae</taxon>
        <taxon>Bradyrhizobium</taxon>
    </lineage>
</organism>
<comment type="function">
    <text evidence="3">Required for maturation of 30S ribosomal subunits.</text>
</comment>
<feature type="region of interest" description="Disordered" evidence="4">
    <location>
        <begin position="197"/>
        <end position="256"/>
    </location>
</feature>
<dbReference type="InterPro" id="IPR028998">
    <property type="entry name" value="RimP_C"/>
</dbReference>
<dbReference type="EMBL" id="LT670844">
    <property type="protein sequence ID" value="SHK62375.1"/>
    <property type="molecule type" value="Genomic_DNA"/>
</dbReference>
<dbReference type="Gene3D" id="3.30.300.70">
    <property type="entry name" value="RimP-like superfamily, N-terminal"/>
    <property type="match status" value="1"/>
</dbReference>
<dbReference type="PANTHER" id="PTHR33867:SF1">
    <property type="entry name" value="RIBOSOME MATURATION FACTOR RIMP"/>
    <property type="match status" value="1"/>
</dbReference>
<proteinExistence type="inferred from homology"/>
<dbReference type="GO" id="GO:0000028">
    <property type="term" value="P:ribosomal small subunit assembly"/>
    <property type="evidence" value="ECO:0007669"/>
    <property type="project" value="TreeGrafter"/>
</dbReference>
<dbReference type="AlphaFoldDB" id="A0A1M6TZD6"/>
<dbReference type="HAMAP" id="MF_01077">
    <property type="entry name" value="RimP"/>
    <property type="match status" value="1"/>
</dbReference>
<dbReference type="RefSeq" id="WP_079545092.1">
    <property type="nucleotide sequence ID" value="NZ_LT670844.1"/>
</dbReference>
<evidence type="ECO:0000259" key="6">
    <source>
        <dbReference type="Pfam" id="PF17384"/>
    </source>
</evidence>
<feature type="compositionally biased region" description="Basic and acidic residues" evidence="4">
    <location>
        <begin position="234"/>
        <end position="256"/>
    </location>
</feature>
<reference evidence="7 8" key="1">
    <citation type="submission" date="2016-11" db="EMBL/GenBank/DDBJ databases">
        <authorList>
            <person name="Jaros S."/>
            <person name="Januszkiewicz K."/>
            <person name="Wedrychowicz H."/>
        </authorList>
    </citation>
    <scope>NUCLEOTIDE SEQUENCE [LARGE SCALE GENOMIC DNA]</scope>
    <source>
        <strain evidence="7 8">GAS499</strain>
    </source>
</reference>
<dbReference type="Pfam" id="PF17384">
    <property type="entry name" value="DUF150_C"/>
    <property type="match status" value="1"/>
</dbReference>
<dbReference type="InterPro" id="IPR028989">
    <property type="entry name" value="RimP_N"/>
</dbReference>
<dbReference type="Proteomes" id="UP000189935">
    <property type="component" value="Chromosome I"/>
</dbReference>
<sequence>MTDPTEGTVDADLLAEPRLVVEPGAAARVSAVAAPVLQGMGYRLVRIKISGEAGCTVQIMAERPDGTMQIEDCEAISRALSPVLDIADPIDRAYRLEISSPGIDRPLVRRSDFERYAGHLVKIEMAVAHSGRKRFRGTLGGVEGDKVRLHRDDTPAGEDADVMLVMEDIADARLVLTDELIAESMRRGKKAERELRQNLGLEPPPPPHARKSDPAKSNKPKPKLKPDKKKVPKNTKEHRLAAERLRRGEFDPTRGD</sequence>
<dbReference type="PANTHER" id="PTHR33867">
    <property type="entry name" value="RIBOSOME MATURATION FACTOR RIMP"/>
    <property type="match status" value="1"/>
</dbReference>
<dbReference type="InterPro" id="IPR003728">
    <property type="entry name" value="Ribosome_maturation_RimP"/>
</dbReference>
<comment type="subcellular location">
    <subcellularLocation>
        <location evidence="3">Cytoplasm</location>
    </subcellularLocation>
</comment>
<accession>A0A1M6TZD6</accession>
<keyword evidence="1 3" id="KW-0963">Cytoplasm</keyword>
<dbReference type="SUPFAM" id="SSF74942">
    <property type="entry name" value="YhbC-like, C-terminal domain"/>
    <property type="match status" value="1"/>
</dbReference>
<dbReference type="InterPro" id="IPR036847">
    <property type="entry name" value="RimP_C_sf"/>
</dbReference>
<dbReference type="NCBIfam" id="NF000933">
    <property type="entry name" value="PRK00092.2-6"/>
    <property type="match status" value="1"/>
</dbReference>
<evidence type="ECO:0000313" key="8">
    <source>
        <dbReference type="Proteomes" id="UP000189935"/>
    </source>
</evidence>
<evidence type="ECO:0000256" key="4">
    <source>
        <dbReference type="SAM" id="MobiDB-lite"/>
    </source>
</evidence>
<dbReference type="GO" id="GO:0006412">
    <property type="term" value="P:translation"/>
    <property type="evidence" value="ECO:0007669"/>
    <property type="project" value="TreeGrafter"/>
</dbReference>
<evidence type="ECO:0000256" key="1">
    <source>
        <dbReference type="ARBA" id="ARBA00022490"/>
    </source>
</evidence>
<dbReference type="NCBIfam" id="NF000932">
    <property type="entry name" value="PRK00092.2-5"/>
    <property type="match status" value="1"/>
</dbReference>
<evidence type="ECO:0000256" key="2">
    <source>
        <dbReference type="ARBA" id="ARBA00022517"/>
    </source>
</evidence>